<protein>
    <submittedName>
        <fullName evidence="6">Uncharacterized protein</fullName>
    </submittedName>
</protein>
<gene>
    <name evidence="6" type="ORF">Q5P01_003354</name>
</gene>
<evidence type="ECO:0000256" key="2">
    <source>
        <dbReference type="ARBA" id="ARBA00010575"/>
    </source>
</evidence>
<evidence type="ECO:0000313" key="6">
    <source>
        <dbReference type="EMBL" id="KAK2858734.1"/>
    </source>
</evidence>
<dbReference type="EMBL" id="JAUPFM010000002">
    <property type="protein sequence ID" value="KAK2858734.1"/>
    <property type="molecule type" value="Genomic_DNA"/>
</dbReference>
<dbReference type="InterPro" id="IPR051665">
    <property type="entry name" value="Adrenomedullin-reg_peptide"/>
</dbReference>
<keyword evidence="5" id="KW-1015">Disulfide bond</keyword>
<dbReference type="PANTHER" id="PTHR23414">
    <property type="entry name" value="ADRENOMEDULLIN, ADM"/>
    <property type="match status" value="1"/>
</dbReference>
<evidence type="ECO:0000256" key="1">
    <source>
        <dbReference type="ARBA" id="ARBA00004613"/>
    </source>
</evidence>
<reference evidence="6" key="1">
    <citation type="submission" date="2023-07" db="EMBL/GenBank/DDBJ databases">
        <title>Chromosome-level Genome Assembly of Striped Snakehead (Channa striata).</title>
        <authorList>
            <person name="Liu H."/>
        </authorList>
    </citation>
    <scope>NUCLEOTIDE SEQUENCE</scope>
    <source>
        <strain evidence="6">Gz</strain>
        <tissue evidence="6">Muscle</tissue>
    </source>
</reference>
<comment type="similarity">
    <text evidence="2">Belongs to the adrenomedullin family.</text>
</comment>
<organism evidence="6 7">
    <name type="scientific">Channa striata</name>
    <name type="common">Snakehead murrel</name>
    <name type="synonym">Ophicephalus striatus</name>
    <dbReference type="NCBI Taxonomy" id="64152"/>
    <lineage>
        <taxon>Eukaryota</taxon>
        <taxon>Metazoa</taxon>
        <taxon>Chordata</taxon>
        <taxon>Craniata</taxon>
        <taxon>Vertebrata</taxon>
        <taxon>Euteleostomi</taxon>
        <taxon>Actinopterygii</taxon>
        <taxon>Neopterygii</taxon>
        <taxon>Teleostei</taxon>
        <taxon>Neoteleostei</taxon>
        <taxon>Acanthomorphata</taxon>
        <taxon>Anabantaria</taxon>
        <taxon>Anabantiformes</taxon>
        <taxon>Channoidei</taxon>
        <taxon>Channidae</taxon>
        <taxon>Channa</taxon>
    </lineage>
</organism>
<dbReference type="InterPro" id="IPR021116">
    <property type="entry name" value="Calcitonin/adrenomedullin"/>
</dbReference>
<dbReference type="GO" id="GO:0005179">
    <property type="term" value="F:hormone activity"/>
    <property type="evidence" value="ECO:0007669"/>
    <property type="project" value="InterPro"/>
</dbReference>
<evidence type="ECO:0000313" key="7">
    <source>
        <dbReference type="Proteomes" id="UP001187415"/>
    </source>
</evidence>
<dbReference type="GO" id="GO:0005576">
    <property type="term" value="C:extracellular region"/>
    <property type="evidence" value="ECO:0007669"/>
    <property type="project" value="UniProtKB-SubCell"/>
</dbReference>
<dbReference type="GO" id="GO:0007189">
    <property type="term" value="P:adenylate cyclase-activating G protein-coupled receptor signaling pathway"/>
    <property type="evidence" value="ECO:0007669"/>
    <property type="project" value="TreeGrafter"/>
</dbReference>
<keyword evidence="7" id="KW-1185">Reference proteome</keyword>
<evidence type="ECO:0000256" key="4">
    <source>
        <dbReference type="ARBA" id="ARBA00022729"/>
    </source>
</evidence>
<accession>A0AA88T193</accession>
<dbReference type="AlphaFoldDB" id="A0AA88T193"/>
<evidence type="ECO:0000256" key="5">
    <source>
        <dbReference type="ARBA" id="ARBA00023157"/>
    </source>
</evidence>
<dbReference type="GO" id="GO:0010460">
    <property type="term" value="P:positive regulation of heart rate"/>
    <property type="evidence" value="ECO:0007669"/>
    <property type="project" value="TreeGrafter"/>
</dbReference>
<name>A0AA88T193_CHASR</name>
<evidence type="ECO:0000256" key="3">
    <source>
        <dbReference type="ARBA" id="ARBA00022525"/>
    </source>
</evidence>
<dbReference type="Pfam" id="PF00214">
    <property type="entry name" value="Calc_CGRP_IAPP"/>
    <property type="match status" value="1"/>
</dbReference>
<dbReference type="Proteomes" id="UP001187415">
    <property type="component" value="Unassembled WGS sequence"/>
</dbReference>
<comment type="subcellular location">
    <subcellularLocation>
        <location evidence="1">Secreted</location>
    </subcellularLocation>
</comment>
<keyword evidence="4" id="KW-0732">Signal</keyword>
<comment type="caution">
    <text evidence="6">The sequence shown here is derived from an EMBL/GenBank/DDBJ whole genome shotgun (WGS) entry which is preliminary data.</text>
</comment>
<sequence length="202" mass="22936">MYQRGFQLKPESELRIKEGSIFCIPTSDFWDCFSCGDLTFAHRVLVFLQQPAALALEERPDKNRLDLLNKLINQREDKVSESGIESDVVRPSSTSRPYPKWLTGFLRHPPALRVRTALPSLAWARPAEVSLIKQKMARVRRNVHAGSRGGHHYAHQPQLMRVGCVLGTCQVQNLSHRLYQLIGQNGRDDTSPINPRSPHSYG</sequence>
<dbReference type="PANTHER" id="PTHR23414:SF2">
    <property type="entry name" value="PROTEIN ADM2"/>
    <property type="match status" value="1"/>
</dbReference>
<keyword evidence="3" id="KW-0964">Secreted</keyword>
<proteinExistence type="inferred from homology"/>
<dbReference type="GO" id="GO:0003073">
    <property type="term" value="P:regulation of systemic arterial blood pressure"/>
    <property type="evidence" value="ECO:0007669"/>
    <property type="project" value="TreeGrafter"/>
</dbReference>